<dbReference type="Proteomes" id="UP001139409">
    <property type="component" value="Unassembled WGS sequence"/>
</dbReference>
<dbReference type="EMBL" id="JAIXNE010000004">
    <property type="protein sequence ID" value="MCA6077837.1"/>
    <property type="molecule type" value="Genomic_DNA"/>
</dbReference>
<dbReference type="AlphaFoldDB" id="A0A9X1L144"/>
<evidence type="ECO:0008006" key="6">
    <source>
        <dbReference type="Google" id="ProtNLM"/>
    </source>
</evidence>
<evidence type="ECO:0000313" key="4">
    <source>
        <dbReference type="EMBL" id="MCA6077837.1"/>
    </source>
</evidence>
<proteinExistence type="predicted"/>
<dbReference type="EMBL" id="JAIXNE010000003">
    <property type="protein sequence ID" value="MCA6076709.1"/>
    <property type="molecule type" value="Genomic_DNA"/>
</dbReference>
<evidence type="ECO:0000313" key="2">
    <source>
        <dbReference type="EMBL" id="MCA6075532.1"/>
    </source>
</evidence>
<feature type="transmembrane region" description="Helical" evidence="1">
    <location>
        <begin position="156"/>
        <end position="176"/>
    </location>
</feature>
<organism evidence="4 5">
    <name type="scientific">Fulvivirga sedimenti</name>
    <dbReference type="NCBI Taxonomy" id="2879465"/>
    <lineage>
        <taxon>Bacteria</taxon>
        <taxon>Pseudomonadati</taxon>
        <taxon>Bacteroidota</taxon>
        <taxon>Cytophagia</taxon>
        <taxon>Cytophagales</taxon>
        <taxon>Fulvivirgaceae</taxon>
        <taxon>Fulvivirga</taxon>
    </lineage>
</organism>
<evidence type="ECO:0000313" key="5">
    <source>
        <dbReference type="Proteomes" id="UP001139409"/>
    </source>
</evidence>
<feature type="transmembrane region" description="Helical" evidence="1">
    <location>
        <begin position="124"/>
        <end position="144"/>
    </location>
</feature>
<protein>
    <recommendedName>
        <fullName evidence="6">SH3 domain-containing protein</fullName>
    </recommendedName>
</protein>
<dbReference type="Gene3D" id="2.30.30.40">
    <property type="entry name" value="SH3 Domains"/>
    <property type="match status" value="1"/>
</dbReference>
<keyword evidence="1" id="KW-0812">Transmembrane</keyword>
<dbReference type="RefSeq" id="WP_225698632.1">
    <property type="nucleotide sequence ID" value="NZ_JAIXNE010000002.1"/>
</dbReference>
<comment type="caution">
    <text evidence="4">The sequence shown here is derived from an EMBL/GenBank/DDBJ whole genome shotgun (WGS) entry which is preliminary data.</text>
</comment>
<evidence type="ECO:0000256" key="1">
    <source>
        <dbReference type="SAM" id="Phobius"/>
    </source>
</evidence>
<dbReference type="EMBL" id="JAIXNE010000002">
    <property type="protein sequence ID" value="MCA6075532.1"/>
    <property type="molecule type" value="Genomic_DNA"/>
</dbReference>
<accession>A0A9X1L144</accession>
<sequence length="241" mass="27481">MKRLILLAFLFTWLLSAETVLGQPALLSRADSLFTAGKYTESFGIYDEILTANKQYSPAMLMKMAYIKEGLNQYSEALYYLNLYYLKTADQAVLAKMDELAQARNLRGYSVNDQDIIYTFFYRYYPYMIGALMALAILMLALVYRERFRLNQSGKVPAFFMLAVLAVLFYLLNFGLSYDKGIVNDSTAYLMEGPSAGADVVEVIGKGHRLEINGKKDVWIKTSWDNRPVYIKASKLKPVTF</sequence>
<name>A0A9X1L144_9BACT</name>
<keyword evidence="5" id="KW-1185">Reference proteome</keyword>
<keyword evidence="1" id="KW-1133">Transmembrane helix</keyword>
<reference evidence="4" key="1">
    <citation type="submission" date="2021-09" db="EMBL/GenBank/DDBJ databases">
        <title>Fulvivirga sp. isolated from coastal sediment.</title>
        <authorList>
            <person name="Yu H."/>
        </authorList>
    </citation>
    <scope>NUCLEOTIDE SEQUENCE</scope>
    <source>
        <strain evidence="4">1062</strain>
    </source>
</reference>
<gene>
    <name evidence="2" type="ORF">LDX50_11690</name>
    <name evidence="3" type="ORF">LDX50_17660</name>
    <name evidence="4" type="ORF">LDX50_23380</name>
</gene>
<keyword evidence="1" id="KW-0472">Membrane</keyword>
<evidence type="ECO:0000313" key="3">
    <source>
        <dbReference type="EMBL" id="MCA6076709.1"/>
    </source>
</evidence>